<dbReference type="PANTHER" id="PTHR10252:SF8">
    <property type="entry name" value="NUCLEAR TRANSCRIPTION FACTOR Y SUBUNIT GAMMA"/>
    <property type="match status" value="1"/>
</dbReference>
<dbReference type="GO" id="GO:0016602">
    <property type="term" value="C:CCAAT-binding factor complex"/>
    <property type="evidence" value="ECO:0007669"/>
    <property type="project" value="TreeGrafter"/>
</dbReference>
<dbReference type="Pfam" id="PF00808">
    <property type="entry name" value="CBFD_NFYB_HMF"/>
    <property type="match status" value="1"/>
</dbReference>
<keyword evidence="3" id="KW-0238">DNA-binding</keyword>
<feature type="compositionally biased region" description="Pro residues" evidence="7">
    <location>
        <begin position="221"/>
        <end position="231"/>
    </location>
</feature>
<dbReference type="SUPFAM" id="SSF47113">
    <property type="entry name" value="Histone-fold"/>
    <property type="match status" value="1"/>
</dbReference>
<proteinExistence type="inferred from homology"/>
<feature type="region of interest" description="Disordered" evidence="7">
    <location>
        <begin position="256"/>
        <end position="289"/>
    </location>
</feature>
<dbReference type="GO" id="GO:0001228">
    <property type="term" value="F:DNA-binding transcription activator activity, RNA polymerase II-specific"/>
    <property type="evidence" value="ECO:0007669"/>
    <property type="project" value="TreeGrafter"/>
</dbReference>
<evidence type="ECO:0000256" key="2">
    <source>
        <dbReference type="ARBA" id="ARBA00023015"/>
    </source>
</evidence>
<dbReference type="PANTHER" id="PTHR10252">
    <property type="entry name" value="HISTONE-LIKE TRANSCRIPTION FACTOR CCAAT-RELATED"/>
    <property type="match status" value="1"/>
</dbReference>
<dbReference type="KEGG" id="crq:GCK72_007849"/>
<evidence type="ECO:0000256" key="6">
    <source>
        <dbReference type="ARBA" id="ARBA00038129"/>
    </source>
</evidence>
<evidence type="ECO:0000259" key="8">
    <source>
        <dbReference type="Pfam" id="PF00808"/>
    </source>
</evidence>
<protein>
    <recommendedName>
        <fullName evidence="8">Transcription factor CBF/NF-Y/archaeal histone domain-containing protein</fullName>
    </recommendedName>
</protein>
<evidence type="ECO:0000313" key="9">
    <source>
        <dbReference type="EMBL" id="KAF1767890.1"/>
    </source>
</evidence>
<evidence type="ECO:0000256" key="7">
    <source>
        <dbReference type="SAM" id="MobiDB-lite"/>
    </source>
</evidence>
<dbReference type="AlphaFoldDB" id="A0A6A5HIA7"/>
<dbReference type="GeneID" id="9827662"/>
<organism evidence="9 10">
    <name type="scientific">Caenorhabditis remanei</name>
    <name type="common">Caenorhabditis vulgaris</name>
    <dbReference type="NCBI Taxonomy" id="31234"/>
    <lineage>
        <taxon>Eukaryota</taxon>
        <taxon>Metazoa</taxon>
        <taxon>Ecdysozoa</taxon>
        <taxon>Nematoda</taxon>
        <taxon>Chromadorea</taxon>
        <taxon>Rhabditida</taxon>
        <taxon>Rhabditina</taxon>
        <taxon>Rhabditomorpha</taxon>
        <taxon>Rhabditoidea</taxon>
        <taxon>Rhabditidae</taxon>
        <taxon>Peloderinae</taxon>
        <taxon>Caenorhabditis</taxon>
    </lineage>
</organism>
<evidence type="ECO:0000313" key="10">
    <source>
        <dbReference type="Proteomes" id="UP000483820"/>
    </source>
</evidence>
<name>A0A6A5HIA7_CAERE</name>
<feature type="compositionally biased region" description="Polar residues" evidence="7">
    <location>
        <begin position="24"/>
        <end position="44"/>
    </location>
</feature>
<feature type="compositionally biased region" description="Polar residues" evidence="7">
    <location>
        <begin position="202"/>
        <end position="213"/>
    </location>
</feature>
<dbReference type="GO" id="GO:0046982">
    <property type="term" value="F:protein heterodimerization activity"/>
    <property type="evidence" value="ECO:0007669"/>
    <property type="project" value="InterPro"/>
</dbReference>
<dbReference type="InterPro" id="IPR009072">
    <property type="entry name" value="Histone-fold"/>
</dbReference>
<accession>A0A6A5HIA7</accession>
<dbReference type="InterPro" id="IPR003958">
    <property type="entry name" value="CBFA_NFYB_domain"/>
</dbReference>
<dbReference type="Gene3D" id="1.10.20.10">
    <property type="entry name" value="Histone, subunit A"/>
    <property type="match status" value="1"/>
</dbReference>
<reference evidence="9 10" key="1">
    <citation type="submission" date="2019-12" db="EMBL/GenBank/DDBJ databases">
        <title>Chromosome-level assembly of the Caenorhabditis remanei genome.</title>
        <authorList>
            <person name="Teterina A.A."/>
            <person name="Willis J.H."/>
            <person name="Phillips P.C."/>
        </authorList>
    </citation>
    <scope>NUCLEOTIDE SEQUENCE [LARGE SCALE GENOMIC DNA]</scope>
    <source>
        <strain evidence="9 10">PX506</strain>
        <tissue evidence="9">Whole organism</tissue>
    </source>
</reference>
<dbReference type="GO" id="GO:0000978">
    <property type="term" value="F:RNA polymerase II cis-regulatory region sequence-specific DNA binding"/>
    <property type="evidence" value="ECO:0007669"/>
    <property type="project" value="TreeGrafter"/>
</dbReference>
<dbReference type="CTD" id="9827662"/>
<keyword evidence="4" id="KW-0804">Transcription</keyword>
<feature type="region of interest" description="Disordered" evidence="7">
    <location>
        <begin position="1"/>
        <end position="54"/>
    </location>
</feature>
<evidence type="ECO:0000256" key="5">
    <source>
        <dbReference type="ARBA" id="ARBA00023242"/>
    </source>
</evidence>
<evidence type="ECO:0000256" key="4">
    <source>
        <dbReference type="ARBA" id="ARBA00023163"/>
    </source>
</evidence>
<dbReference type="Proteomes" id="UP000483820">
    <property type="component" value="Chromosome II"/>
</dbReference>
<comment type="subcellular location">
    <subcellularLocation>
        <location evidence="1">Nucleus</location>
    </subcellularLocation>
</comment>
<keyword evidence="2" id="KW-0805">Transcription regulation</keyword>
<dbReference type="FunFam" id="1.10.20.10:FF:000062">
    <property type="entry name" value="Nuclear transcription factor Y subunit C"/>
    <property type="match status" value="1"/>
</dbReference>
<comment type="similarity">
    <text evidence="6">Belongs to the NFYC/HAP5 subunit family.</text>
</comment>
<dbReference type="EMBL" id="WUAV01000002">
    <property type="protein sequence ID" value="KAF1767890.1"/>
    <property type="molecule type" value="Genomic_DNA"/>
</dbReference>
<feature type="region of interest" description="Disordered" evidence="7">
    <location>
        <begin position="192"/>
        <end position="231"/>
    </location>
</feature>
<evidence type="ECO:0000256" key="1">
    <source>
        <dbReference type="ARBA" id="ARBA00004123"/>
    </source>
</evidence>
<dbReference type="InterPro" id="IPR050568">
    <property type="entry name" value="Transcr_DNA_Rep_Reg"/>
</dbReference>
<dbReference type="RefSeq" id="XP_053590685.1">
    <property type="nucleotide sequence ID" value="XM_053726491.1"/>
</dbReference>
<feature type="domain" description="Transcription factor CBF/NF-Y/archaeal histone" evidence="8">
    <location>
        <begin position="106"/>
        <end position="172"/>
    </location>
</feature>
<gene>
    <name evidence="9" type="ORF">GCK72_007849</name>
</gene>
<keyword evidence="5" id="KW-0539">Nucleus</keyword>
<sequence>MEEFSEETQSPPERGNSVEFVASVEQTEQPYTPNPMNFQKNRPNAAQKKKPQARVVQTYPHGTINDAIAPPMFATMKEMTEDFWITRKRKMEALGLEEMRTKSKNMSVPMARVKKIMKIDEDVHHVFVGSDAPIFMAQAAEFFIEEMTAMGWQHVNEARRRILQKADIATAVQKSEQFDFLIDFLPAKQAETTDFQSKRRNSTTQKAGWNSGRSVVEKPRPLPPKATPPTVVPMFQCIQNETERGTVEYQIIQTNSDLPSTSSAGGTTSSNESNHGFVAPIPKVTRKTT</sequence>
<dbReference type="CDD" id="cd22908">
    <property type="entry name" value="HFD_NFYC-like"/>
    <property type="match status" value="1"/>
</dbReference>
<feature type="compositionally biased region" description="Low complexity" evidence="7">
    <location>
        <begin position="260"/>
        <end position="270"/>
    </location>
</feature>
<evidence type="ECO:0000256" key="3">
    <source>
        <dbReference type="ARBA" id="ARBA00023125"/>
    </source>
</evidence>
<comment type="caution">
    <text evidence="9">The sequence shown here is derived from an EMBL/GenBank/DDBJ whole genome shotgun (WGS) entry which is preliminary data.</text>
</comment>